<keyword evidence="3 15" id="KW-0808">Transferase</keyword>
<evidence type="ECO:0000256" key="9">
    <source>
        <dbReference type="ARBA" id="ARBA00061535"/>
    </source>
</evidence>
<sequence length="213" mass="24422">MYILSDIIKFPDASYADSDGLLALGGDLSVDRLLEAYRNGIFPWYNEGEPILWHSPNPRMVLFPEELKISKSMRQLIRKDKFEVTFNTNFDNVILNCATIKRSGEEGTWITQEMRDAFLQLHRLGHVISVEVWENSILVGGLYGVWLDTQKIFCGESMFAKVSNASKYGFIKLIEYLNNYGLKLVDCQVYTDHLASLGAREISRDQFIKLLKP</sequence>
<dbReference type="PANTHER" id="PTHR30098">
    <property type="entry name" value="LEUCYL/PHENYLALANYL-TRNA--PROTEIN TRANSFERASE"/>
    <property type="match status" value="1"/>
</dbReference>
<comment type="caution">
    <text evidence="16">The sequence shown here is derived from an EMBL/GenBank/DDBJ whole genome shotgun (WGS) entry which is preliminary data.</text>
</comment>
<keyword evidence="4 15" id="KW-0012">Acyltransferase</keyword>
<evidence type="ECO:0000256" key="3">
    <source>
        <dbReference type="ARBA" id="ARBA00022679"/>
    </source>
</evidence>
<comment type="similarity">
    <text evidence="9 15">Belongs to the L/F-transferase family.</text>
</comment>
<dbReference type="PANTHER" id="PTHR30098:SF2">
    <property type="entry name" value="LEUCYL_PHENYLALANYL-TRNA--PROTEIN TRANSFERASE"/>
    <property type="match status" value="1"/>
</dbReference>
<dbReference type="EMBL" id="VFWZ01000002">
    <property type="protein sequence ID" value="TPN87553.1"/>
    <property type="molecule type" value="Genomic_DNA"/>
</dbReference>
<dbReference type="InterPro" id="IPR004616">
    <property type="entry name" value="Leu/Phe-tRNA_Trfase"/>
</dbReference>
<dbReference type="Pfam" id="PF03588">
    <property type="entry name" value="Leu_Phe_trans"/>
    <property type="match status" value="1"/>
</dbReference>
<evidence type="ECO:0000256" key="7">
    <source>
        <dbReference type="ARBA" id="ARBA00051538"/>
    </source>
</evidence>
<comment type="subcellular location">
    <subcellularLocation>
        <location evidence="1 15">Cytoplasm</location>
    </subcellularLocation>
</comment>
<dbReference type="Proteomes" id="UP000315540">
    <property type="component" value="Unassembled WGS sequence"/>
</dbReference>
<dbReference type="NCBIfam" id="TIGR00667">
    <property type="entry name" value="aat"/>
    <property type="match status" value="1"/>
</dbReference>
<reference evidence="16 17" key="1">
    <citation type="submission" date="2019-06" db="EMBL/GenBank/DDBJ databases">
        <authorList>
            <person name="Meng X."/>
        </authorList>
    </citation>
    <scope>NUCLEOTIDE SEQUENCE [LARGE SCALE GENOMIC DNA]</scope>
    <source>
        <strain evidence="16 17">M625</strain>
    </source>
</reference>
<evidence type="ECO:0000313" key="17">
    <source>
        <dbReference type="Proteomes" id="UP000315540"/>
    </source>
</evidence>
<evidence type="ECO:0000256" key="4">
    <source>
        <dbReference type="ARBA" id="ARBA00023315"/>
    </source>
</evidence>
<evidence type="ECO:0000256" key="11">
    <source>
        <dbReference type="ARBA" id="ARBA00074372"/>
    </source>
</evidence>
<evidence type="ECO:0000256" key="13">
    <source>
        <dbReference type="ARBA" id="ARBA00077165"/>
    </source>
</evidence>
<evidence type="ECO:0000256" key="14">
    <source>
        <dbReference type="ARBA" id="ARBA00083640"/>
    </source>
</evidence>
<name>A0A504JIV9_9FLAO</name>
<keyword evidence="2 15" id="KW-0963">Cytoplasm</keyword>
<comment type="catalytic activity">
    <reaction evidence="7 15">
        <text>N-terminal L-lysyl-[protein] + L-leucyl-tRNA(Leu) = N-terminal L-leucyl-L-lysyl-[protein] + tRNA(Leu) + H(+)</text>
        <dbReference type="Rhea" id="RHEA:12340"/>
        <dbReference type="Rhea" id="RHEA-COMP:9613"/>
        <dbReference type="Rhea" id="RHEA-COMP:9622"/>
        <dbReference type="Rhea" id="RHEA-COMP:12670"/>
        <dbReference type="Rhea" id="RHEA-COMP:12671"/>
        <dbReference type="ChEBI" id="CHEBI:15378"/>
        <dbReference type="ChEBI" id="CHEBI:65249"/>
        <dbReference type="ChEBI" id="CHEBI:78442"/>
        <dbReference type="ChEBI" id="CHEBI:78494"/>
        <dbReference type="ChEBI" id="CHEBI:133043"/>
        <dbReference type="EC" id="2.3.2.6"/>
    </reaction>
</comment>
<comment type="function">
    <text evidence="8 15">Functions in the N-end rule pathway of protein degradation where it conjugates Leu, Phe and, less efficiently, Met from aminoacyl-tRNAs to the N-termini of proteins containing an N-terminal arginine or lysine.</text>
</comment>
<evidence type="ECO:0000256" key="2">
    <source>
        <dbReference type="ARBA" id="ARBA00022490"/>
    </source>
</evidence>
<dbReference type="SUPFAM" id="SSF55729">
    <property type="entry name" value="Acyl-CoA N-acyltransferases (Nat)"/>
    <property type="match status" value="1"/>
</dbReference>
<evidence type="ECO:0000256" key="12">
    <source>
        <dbReference type="ARBA" id="ARBA00077136"/>
    </source>
</evidence>
<dbReference type="InterPro" id="IPR042221">
    <property type="entry name" value="Leu/Phe-tRNA_Trfase_N"/>
</dbReference>
<evidence type="ECO:0000256" key="6">
    <source>
        <dbReference type="ARBA" id="ARBA00050652"/>
    </source>
</evidence>
<evidence type="ECO:0000256" key="5">
    <source>
        <dbReference type="ARBA" id="ARBA00050607"/>
    </source>
</evidence>
<accession>A0A504JIV9</accession>
<keyword evidence="17" id="KW-1185">Reference proteome</keyword>
<dbReference type="HAMAP" id="MF_00688">
    <property type="entry name" value="Leu_Phe_trans"/>
    <property type="match status" value="1"/>
</dbReference>
<dbReference type="FunFam" id="3.30.70.3550:FF:000001">
    <property type="entry name" value="Leucyl/phenylalanyl-tRNA--protein transferase"/>
    <property type="match status" value="1"/>
</dbReference>
<dbReference type="EC" id="2.3.2.6" evidence="10 15"/>
<dbReference type="OrthoDB" id="9790282at2"/>
<proteinExistence type="inferred from homology"/>
<dbReference type="InterPro" id="IPR042203">
    <property type="entry name" value="Leu/Phe-tRNA_Trfase_C"/>
</dbReference>
<dbReference type="RefSeq" id="WP_140592195.1">
    <property type="nucleotide sequence ID" value="NZ_VFWZ01000002.1"/>
</dbReference>
<comment type="catalytic activity">
    <reaction evidence="5 15">
        <text>L-phenylalanyl-tRNA(Phe) + an N-terminal L-alpha-aminoacyl-[protein] = an N-terminal L-phenylalanyl-L-alpha-aminoacyl-[protein] + tRNA(Phe)</text>
        <dbReference type="Rhea" id="RHEA:43632"/>
        <dbReference type="Rhea" id="RHEA-COMP:9668"/>
        <dbReference type="Rhea" id="RHEA-COMP:9699"/>
        <dbReference type="Rhea" id="RHEA-COMP:10636"/>
        <dbReference type="Rhea" id="RHEA-COMP:10637"/>
        <dbReference type="ChEBI" id="CHEBI:78442"/>
        <dbReference type="ChEBI" id="CHEBI:78531"/>
        <dbReference type="ChEBI" id="CHEBI:78597"/>
        <dbReference type="ChEBI" id="CHEBI:83561"/>
        <dbReference type="EC" id="2.3.2.6"/>
    </reaction>
</comment>
<evidence type="ECO:0000313" key="16">
    <source>
        <dbReference type="EMBL" id="TPN87553.1"/>
    </source>
</evidence>
<dbReference type="GO" id="GO:0005737">
    <property type="term" value="C:cytoplasm"/>
    <property type="evidence" value="ECO:0007669"/>
    <property type="project" value="UniProtKB-SubCell"/>
</dbReference>
<dbReference type="AlphaFoldDB" id="A0A504JIV9"/>
<gene>
    <name evidence="15" type="primary">aat</name>
    <name evidence="16" type="ORF">FHK87_08195</name>
</gene>
<protein>
    <recommendedName>
        <fullName evidence="11 15">Leucyl/phenylalanyl-tRNA--protein transferase</fullName>
        <ecNumber evidence="10 15">2.3.2.6</ecNumber>
    </recommendedName>
    <alternativeName>
        <fullName evidence="12 15">L/F-transferase</fullName>
    </alternativeName>
    <alternativeName>
        <fullName evidence="13 15">Leucyltransferase</fullName>
    </alternativeName>
    <alternativeName>
        <fullName evidence="14 15">Phenyalanyltransferase</fullName>
    </alternativeName>
</protein>
<dbReference type="GO" id="GO:0008914">
    <property type="term" value="F:leucyl-tRNA--protein transferase activity"/>
    <property type="evidence" value="ECO:0007669"/>
    <property type="project" value="UniProtKB-UniRule"/>
</dbReference>
<evidence type="ECO:0000256" key="1">
    <source>
        <dbReference type="ARBA" id="ARBA00004496"/>
    </source>
</evidence>
<evidence type="ECO:0000256" key="15">
    <source>
        <dbReference type="HAMAP-Rule" id="MF_00688"/>
    </source>
</evidence>
<dbReference type="InterPro" id="IPR016181">
    <property type="entry name" value="Acyl_CoA_acyltransferase"/>
</dbReference>
<comment type="catalytic activity">
    <reaction evidence="6 15">
        <text>N-terminal L-arginyl-[protein] + L-leucyl-tRNA(Leu) = N-terminal L-leucyl-L-arginyl-[protein] + tRNA(Leu) + H(+)</text>
        <dbReference type="Rhea" id="RHEA:50416"/>
        <dbReference type="Rhea" id="RHEA-COMP:9613"/>
        <dbReference type="Rhea" id="RHEA-COMP:9622"/>
        <dbReference type="Rhea" id="RHEA-COMP:12672"/>
        <dbReference type="Rhea" id="RHEA-COMP:12673"/>
        <dbReference type="ChEBI" id="CHEBI:15378"/>
        <dbReference type="ChEBI" id="CHEBI:64719"/>
        <dbReference type="ChEBI" id="CHEBI:78442"/>
        <dbReference type="ChEBI" id="CHEBI:78494"/>
        <dbReference type="ChEBI" id="CHEBI:133044"/>
        <dbReference type="EC" id="2.3.2.6"/>
    </reaction>
</comment>
<dbReference type="Gene3D" id="3.40.630.70">
    <property type="entry name" value="Leucyl/phenylalanyl-tRNA-protein transferase, C-terminal domain"/>
    <property type="match status" value="1"/>
</dbReference>
<organism evidence="16 17">
    <name type="scientific">Aquimarina algicola</name>
    <dbReference type="NCBI Taxonomy" id="2589995"/>
    <lineage>
        <taxon>Bacteria</taxon>
        <taxon>Pseudomonadati</taxon>
        <taxon>Bacteroidota</taxon>
        <taxon>Flavobacteriia</taxon>
        <taxon>Flavobacteriales</taxon>
        <taxon>Flavobacteriaceae</taxon>
        <taxon>Aquimarina</taxon>
    </lineage>
</organism>
<evidence type="ECO:0000256" key="10">
    <source>
        <dbReference type="ARBA" id="ARBA00066767"/>
    </source>
</evidence>
<dbReference type="GO" id="GO:0030163">
    <property type="term" value="P:protein catabolic process"/>
    <property type="evidence" value="ECO:0007669"/>
    <property type="project" value="UniProtKB-UniRule"/>
</dbReference>
<evidence type="ECO:0000256" key="8">
    <source>
        <dbReference type="ARBA" id="ARBA00054043"/>
    </source>
</evidence>
<dbReference type="Gene3D" id="3.30.70.3550">
    <property type="entry name" value="Leucyl/phenylalanyl-tRNA-protein transferase, N-terminal domain"/>
    <property type="match status" value="1"/>
</dbReference>